<feature type="non-terminal residue" evidence="4">
    <location>
        <position position="79"/>
    </location>
</feature>
<sequence length="79" mass="8801">MKSKTVFLLGPFLMALQFTTSIDALFNITANILRTGQSFNLTVSDTCNYDYTVNFGDSSPEQSLDNPQKIISHTYNRSG</sequence>
<organism evidence="4 5">
    <name type="scientific">Porites lobata</name>
    <dbReference type="NCBI Taxonomy" id="104759"/>
    <lineage>
        <taxon>Eukaryota</taxon>
        <taxon>Metazoa</taxon>
        <taxon>Cnidaria</taxon>
        <taxon>Anthozoa</taxon>
        <taxon>Hexacorallia</taxon>
        <taxon>Scleractinia</taxon>
        <taxon>Fungiina</taxon>
        <taxon>Poritidae</taxon>
        <taxon>Porites</taxon>
    </lineage>
</organism>
<accession>A0ABN8RIT4</accession>
<name>A0ABN8RIT4_9CNID</name>
<feature type="domain" description="PKD" evidence="3">
    <location>
        <begin position="29"/>
        <end position="79"/>
    </location>
</feature>
<protein>
    <recommendedName>
        <fullName evidence="3">PKD domain-containing protein</fullName>
    </recommendedName>
</protein>
<evidence type="ECO:0000313" key="5">
    <source>
        <dbReference type="Proteomes" id="UP001159405"/>
    </source>
</evidence>
<dbReference type="SUPFAM" id="SSF49299">
    <property type="entry name" value="PKD domain"/>
    <property type="match status" value="1"/>
</dbReference>
<evidence type="ECO:0000259" key="3">
    <source>
        <dbReference type="Pfam" id="PF00801"/>
    </source>
</evidence>
<dbReference type="InterPro" id="IPR035986">
    <property type="entry name" value="PKD_dom_sf"/>
</dbReference>
<evidence type="ECO:0000256" key="2">
    <source>
        <dbReference type="SAM" id="SignalP"/>
    </source>
</evidence>
<dbReference type="EMBL" id="CALNXK010000247">
    <property type="protein sequence ID" value="CAH3178917.1"/>
    <property type="molecule type" value="Genomic_DNA"/>
</dbReference>
<evidence type="ECO:0000256" key="1">
    <source>
        <dbReference type="SAM" id="MobiDB-lite"/>
    </source>
</evidence>
<evidence type="ECO:0000313" key="4">
    <source>
        <dbReference type="EMBL" id="CAH3178917.1"/>
    </source>
</evidence>
<dbReference type="Proteomes" id="UP001159405">
    <property type="component" value="Unassembled WGS sequence"/>
</dbReference>
<keyword evidence="5" id="KW-1185">Reference proteome</keyword>
<dbReference type="InterPro" id="IPR013783">
    <property type="entry name" value="Ig-like_fold"/>
</dbReference>
<feature type="signal peptide" evidence="2">
    <location>
        <begin position="1"/>
        <end position="24"/>
    </location>
</feature>
<feature type="region of interest" description="Disordered" evidence="1">
    <location>
        <begin position="59"/>
        <end position="79"/>
    </location>
</feature>
<reference evidence="4 5" key="1">
    <citation type="submission" date="2022-05" db="EMBL/GenBank/DDBJ databases">
        <authorList>
            <consortium name="Genoscope - CEA"/>
            <person name="William W."/>
        </authorList>
    </citation>
    <scope>NUCLEOTIDE SEQUENCE [LARGE SCALE GENOMIC DNA]</scope>
</reference>
<gene>
    <name evidence="4" type="ORF">PLOB_00021113</name>
</gene>
<keyword evidence="2" id="KW-0732">Signal</keyword>
<feature type="chain" id="PRO_5046925400" description="PKD domain-containing protein" evidence="2">
    <location>
        <begin position="25"/>
        <end position="79"/>
    </location>
</feature>
<dbReference type="Gene3D" id="2.60.40.10">
    <property type="entry name" value="Immunoglobulins"/>
    <property type="match status" value="1"/>
</dbReference>
<dbReference type="Pfam" id="PF00801">
    <property type="entry name" value="PKD"/>
    <property type="match status" value="1"/>
</dbReference>
<comment type="caution">
    <text evidence="4">The sequence shown here is derived from an EMBL/GenBank/DDBJ whole genome shotgun (WGS) entry which is preliminary data.</text>
</comment>
<dbReference type="InterPro" id="IPR000601">
    <property type="entry name" value="PKD_dom"/>
</dbReference>
<proteinExistence type="predicted"/>